<dbReference type="SMART" id="SM00108">
    <property type="entry name" value="B_lectin"/>
    <property type="match status" value="1"/>
</dbReference>
<keyword evidence="5" id="KW-1185">Reference proteome</keyword>
<dbReference type="PANTHER" id="PTHR32444:SF235">
    <property type="entry name" value="OS01G0783900 PROTEIN"/>
    <property type="match status" value="1"/>
</dbReference>
<name>A0AAD8IW87_9APIA</name>
<dbReference type="InterPro" id="IPR001480">
    <property type="entry name" value="Bulb-type_lectin_dom"/>
</dbReference>
<dbReference type="SUPFAM" id="SSF51110">
    <property type="entry name" value="alpha-D-mannose-specific plant lectins"/>
    <property type="match status" value="1"/>
</dbReference>
<keyword evidence="2" id="KW-0325">Glycoprotein</keyword>
<gene>
    <name evidence="4" type="ORF">POM88_011032</name>
</gene>
<evidence type="ECO:0000313" key="4">
    <source>
        <dbReference type="EMBL" id="KAK1391976.1"/>
    </source>
</evidence>
<comment type="caution">
    <text evidence="4">The sequence shown here is derived from an EMBL/GenBank/DDBJ whole genome shotgun (WGS) entry which is preliminary data.</text>
</comment>
<dbReference type="Gene3D" id="2.90.10.10">
    <property type="entry name" value="Bulb-type lectin domain"/>
    <property type="match status" value="1"/>
</dbReference>
<keyword evidence="1" id="KW-0732">Signal</keyword>
<accession>A0AAD8IW87</accession>
<protein>
    <recommendedName>
        <fullName evidence="3">Bulb-type lectin domain-containing protein</fullName>
    </recommendedName>
</protein>
<dbReference type="PANTHER" id="PTHR32444">
    <property type="entry name" value="BULB-TYPE LECTIN DOMAIN-CONTAINING PROTEIN"/>
    <property type="match status" value="1"/>
</dbReference>
<dbReference type="Proteomes" id="UP001237642">
    <property type="component" value="Unassembled WGS sequence"/>
</dbReference>
<proteinExistence type="predicted"/>
<evidence type="ECO:0000259" key="3">
    <source>
        <dbReference type="PROSITE" id="PS50927"/>
    </source>
</evidence>
<reference evidence="4" key="2">
    <citation type="submission" date="2023-05" db="EMBL/GenBank/DDBJ databases">
        <authorList>
            <person name="Schelkunov M.I."/>
        </authorList>
    </citation>
    <scope>NUCLEOTIDE SEQUENCE</scope>
    <source>
        <strain evidence="4">Hsosn_3</strain>
        <tissue evidence="4">Leaf</tissue>
    </source>
</reference>
<dbReference type="Pfam" id="PF01453">
    <property type="entry name" value="B_lectin"/>
    <property type="match status" value="1"/>
</dbReference>
<dbReference type="EMBL" id="JAUIZM010000003">
    <property type="protein sequence ID" value="KAK1391976.1"/>
    <property type="molecule type" value="Genomic_DNA"/>
</dbReference>
<evidence type="ECO:0000256" key="1">
    <source>
        <dbReference type="ARBA" id="ARBA00022729"/>
    </source>
</evidence>
<evidence type="ECO:0000256" key="2">
    <source>
        <dbReference type="ARBA" id="ARBA00023180"/>
    </source>
</evidence>
<reference evidence="4" key="1">
    <citation type="submission" date="2023-02" db="EMBL/GenBank/DDBJ databases">
        <title>Genome of toxic invasive species Heracleum sosnowskyi carries increased number of genes despite the absence of recent whole-genome duplications.</title>
        <authorList>
            <person name="Schelkunov M."/>
            <person name="Shtratnikova V."/>
            <person name="Makarenko M."/>
            <person name="Klepikova A."/>
            <person name="Omelchenko D."/>
            <person name="Novikova G."/>
            <person name="Obukhova E."/>
            <person name="Bogdanov V."/>
            <person name="Penin A."/>
            <person name="Logacheva M."/>
        </authorList>
    </citation>
    <scope>NUCLEOTIDE SEQUENCE</scope>
    <source>
        <strain evidence="4">Hsosn_3</strain>
        <tissue evidence="4">Leaf</tissue>
    </source>
</reference>
<dbReference type="PROSITE" id="PS50927">
    <property type="entry name" value="BULB_LECTIN"/>
    <property type="match status" value="1"/>
</dbReference>
<dbReference type="InterPro" id="IPR036426">
    <property type="entry name" value="Bulb-type_lectin_dom_sf"/>
</dbReference>
<evidence type="ECO:0000313" key="5">
    <source>
        <dbReference type="Proteomes" id="UP001237642"/>
    </source>
</evidence>
<dbReference type="CDD" id="cd00028">
    <property type="entry name" value="B_lectin"/>
    <property type="match status" value="1"/>
</dbReference>
<organism evidence="4 5">
    <name type="scientific">Heracleum sosnowskyi</name>
    <dbReference type="NCBI Taxonomy" id="360622"/>
    <lineage>
        <taxon>Eukaryota</taxon>
        <taxon>Viridiplantae</taxon>
        <taxon>Streptophyta</taxon>
        <taxon>Embryophyta</taxon>
        <taxon>Tracheophyta</taxon>
        <taxon>Spermatophyta</taxon>
        <taxon>Magnoliopsida</taxon>
        <taxon>eudicotyledons</taxon>
        <taxon>Gunneridae</taxon>
        <taxon>Pentapetalae</taxon>
        <taxon>asterids</taxon>
        <taxon>campanulids</taxon>
        <taxon>Apiales</taxon>
        <taxon>Apiaceae</taxon>
        <taxon>Apioideae</taxon>
        <taxon>apioid superclade</taxon>
        <taxon>Tordylieae</taxon>
        <taxon>Tordyliinae</taxon>
        <taxon>Heracleum</taxon>
    </lineage>
</organism>
<feature type="domain" description="Bulb-type lectin" evidence="3">
    <location>
        <begin position="48"/>
        <end position="164"/>
    </location>
</feature>
<sequence>MRNGFHLKKKWIDLRAYGKADHKLQDIFLLEPWGIMYFADALLVHNIGICRCLKNKPNNGDTIVSANKEFELGFFSPGSCRNWYVGLCFKKISYRTIVWVANRDAPLNNTSGILKIHNKAISLFANATSTKIWSSNSSRFLNNPVAQLLDSGNLMIYFVVKPKP</sequence>
<dbReference type="AlphaFoldDB" id="A0AAD8IW87"/>